<dbReference type="GO" id="GO:0000155">
    <property type="term" value="F:phosphorelay sensor kinase activity"/>
    <property type="evidence" value="ECO:0007669"/>
    <property type="project" value="InterPro"/>
</dbReference>
<keyword evidence="4" id="KW-0597">Phosphoprotein</keyword>
<dbReference type="InterPro" id="IPR003660">
    <property type="entry name" value="HAMP_dom"/>
</dbReference>
<feature type="domain" description="HAMP" evidence="13">
    <location>
        <begin position="174"/>
        <end position="227"/>
    </location>
</feature>
<dbReference type="PROSITE" id="PS50885">
    <property type="entry name" value="HAMP"/>
    <property type="match status" value="1"/>
</dbReference>
<reference evidence="14 15" key="1">
    <citation type="submission" date="2020-07" db="EMBL/GenBank/DDBJ databases">
        <authorList>
            <person name="Partida-Martinez L."/>
            <person name="Huntemann M."/>
            <person name="Clum A."/>
            <person name="Wang J."/>
            <person name="Palaniappan K."/>
            <person name="Ritter S."/>
            <person name="Chen I.-M."/>
            <person name="Stamatis D."/>
            <person name="Reddy T."/>
            <person name="O'Malley R."/>
            <person name="Daum C."/>
            <person name="Shapiro N."/>
            <person name="Ivanova N."/>
            <person name="Kyrpides N."/>
            <person name="Woyke T."/>
        </authorList>
    </citation>
    <scope>NUCLEOTIDE SEQUENCE [LARGE SCALE GENOMIC DNA]</scope>
    <source>
        <strain evidence="14 15">AS2.3</strain>
    </source>
</reference>
<evidence type="ECO:0000256" key="4">
    <source>
        <dbReference type="ARBA" id="ARBA00022553"/>
    </source>
</evidence>
<dbReference type="AlphaFoldDB" id="A0A7Y9FRN7"/>
<dbReference type="SMART" id="SM00304">
    <property type="entry name" value="HAMP"/>
    <property type="match status" value="1"/>
</dbReference>
<dbReference type="GO" id="GO:0005886">
    <property type="term" value="C:plasma membrane"/>
    <property type="evidence" value="ECO:0007669"/>
    <property type="project" value="TreeGrafter"/>
</dbReference>
<dbReference type="InterPro" id="IPR050428">
    <property type="entry name" value="TCS_sensor_his_kinase"/>
</dbReference>
<accession>A0A7Y9FRN7</accession>
<keyword evidence="6 11" id="KW-0812">Transmembrane</keyword>
<keyword evidence="8 11" id="KW-1133">Transmembrane helix</keyword>
<sequence length="443" mass="46889">MRLRPPRSLAGQFALLHGVTALIAAAMLPLGAMMLHRVAHHYQREVLRQQVQDVTAQLRDHDPVGAIETVDILAGGLTLSIVDAQRRVLAQRGPPRPAIIAAVPLDGRLRIVRRGALAAVSRPADRHRWVVVAQDDAAPEVVADDIVDSFLARFTLLLLPLVVLLPLIGVGLTRRLTRRMTEASEIAAAIGPKTLDRRLPHGTLPQEVEPLAAATNAALDRLEQAFAAQTAFAADVAHELRTPLATIRLRADAIPDPAARGKLLAEVDRAARVIAQLLVLAELERPIEEAGARIDLAAVAAEVVGGRAPAILAGGRRIALEDRGAPPLPGYAGAIGLALENLVDNAARHTPAGTRITVRVGPGAALSVVDDGPPIAPEHLERMATRFWRAGTTRTEGFGLGLSIVQRVAAAHGGRLQIGAGDDGRGLCATLRFDGTHTRAPEA</sequence>
<dbReference type="Gene3D" id="1.10.287.130">
    <property type="match status" value="1"/>
</dbReference>
<evidence type="ECO:0000256" key="3">
    <source>
        <dbReference type="ARBA" id="ARBA00012438"/>
    </source>
</evidence>
<dbReference type="SUPFAM" id="SSF55874">
    <property type="entry name" value="ATPase domain of HSP90 chaperone/DNA topoisomerase II/histidine kinase"/>
    <property type="match status" value="1"/>
</dbReference>
<proteinExistence type="predicted"/>
<dbReference type="InterPro" id="IPR036097">
    <property type="entry name" value="HisK_dim/P_sf"/>
</dbReference>
<dbReference type="SUPFAM" id="SSF47384">
    <property type="entry name" value="Homodimeric domain of signal transducing histidine kinase"/>
    <property type="match status" value="1"/>
</dbReference>
<evidence type="ECO:0000256" key="2">
    <source>
        <dbReference type="ARBA" id="ARBA00004141"/>
    </source>
</evidence>
<evidence type="ECO:0000256" key="8">
    <source>
        <dbReference type="ARBA" id="ARBA00022989"/>
    </source>
</evidence>
<dbReference type="RefSeq" id="WP_373563081.1">
    <property type="nucleotide sequence ID" value="NZ_JACCBY010000010.1"/>
</dbReference>
<dbReference type="Proteomes" id="UP000517753">
    <property type="component" value="Unassembled WGS sequence"/>
</dbReference>
<evidence type="ECO:0000256" key="9">
    <source>
        <dbReference type="ARBA" id="ARBA00023012"/>
    </source>
</evidence>
<evidence type="ECO:0000313" key="14">
    <source>
        <dbReference type="EMBL" id="NYD92260.1"/>
    </source>
</evidence>
<keyword evidence="9" id="KW-0902">Two-component regulatory system</keyword>
<dbReference type="Pfam" id="PF02518">
    <property type="entry name" value="HATPase_c"/>
    <property type="match status" value="1"/>
</dbReference>
<reference evidence="14 15" key="2">
    <citation type="submission" date="2020-08" db="EMBL/GenBank/DDBJ databases">
        <title>The Agave Microbiome: Exploring the role of microbial communities in plant adaptations to desert environments.</title>
        <authorList>
            <person name="Partida-Martinez L.P."/>
        </authorList>
    </citation>
    <scope>NUCLEOTIDE SEQUENCE [LARGE SCALE GENOMIC DNA]</scope>
    <source>
        <strain evidence="14 15">AS2.3</strain>
    </source>
</reference>
<evidence type="ECO:0000259" key="12">
    <source>
        <dbReference type="PROSITE" id="PS50109"/>
    </source>
</evidence>
<feature type="transmembrane region" description="Helical" evidence="11">
    <location>
        <begin position="12"/>
        <end position="35"/>
    </location>
</feature>
<evidence type="ECO:0000256" key="6">
    <source>
        <dbReference type="ARBA" id="ARBA00022692"/>
    </source>
</evidence>
<dbReference type="SMART" id="SM00387">
    <property type="entry name" value="HATPase_c"/>
    <property type="match status" value="1"/>
</dbReference>
<organism evidence="14 15">
    <name type="scientific">Sphingomonas melonis</name>
    <dbReference type="NCBI Taxonomy" id="152682"/>
    <lineage>
        <taxon>Bacteria</taxon>
        <taxon>Pseudomonadati</taxon>
        <taxon>Pseudomonadota</taxon>
        <taxon>Alphaproteobacteria</taxon>
        <taxon>Sphingomonadales</taxon>
        <taxon>Sphingomonadaceae</taxon>
        <taxon>Sphingomonas</taxon>
    </lineage>
</organism>
<dbReference type="EC" id="2.7.13.3" evidence="3"/>
<dbReference type="PANTHER" id="PTHR45436">
    <property type="entry name" value="SENSOR HISTIDINE KINASE YKOH"/>
    <property type="match status" value="1"/>
</dbReference>
<dbReference type="CDD" id="cd00082">
    <property type="entry name" value="HisKA"/>
    <property type="match status" value="1"/>
</dbReference>
<keyword evidence="7 14" id="KW-0418">Kinase</keyword>
<evidence type="ECO:0000256" key="7">
    <source>
        <dbReference type="ARBA" id="ARBA00022777"/>
    </source>
</evidence>
<comment type="subcellular location">
    <subcellularLocation>
        <location evidence="2">Membrane</location>
        <topology evidence="2">Multi-pass membrane protein</topology>
    </subcellularLocation>
</comment>
<feature type="domain" description="Histidine kinase" evidence="12">
    <location>
        <begin position="235"/>
        <end position="437"/>
    </location>
</feature>
<dbReference type="InterPro" id="IPR003661">
    <property type="entry name" value="HisK_dim/P_dom"/>
</dbReference>
<keyword evidence="5" id="KW-0808">Transferase</keyword>
<dbReference type="Pfam" id="PF00512">
    <property type="entry name" value="HisKA"/>
    <property type="match status" value="1"/>
</dbReference>
<dbReference type="InterPro" id="IPR004358">
    <property type="entry name" value="Sig_transdc_His_kin-like_C"/>
</dbReference>
<dbReference type="PANTHER" id="PTHR45436:SF15">
    <property type="entry name" value="SENSOR HISTIDINE KINASE CUSS"/>
    <property type="match status" value="1"/>
</dbReference>
<dbReference type="EMBL" id="JACCBY010000010">
    <property type="protein sequence ID" value="NYD92260.1"/>
    <property type="molecule type" value="Genomic_DNA"/>
</dbReference>
<evidence type="ECO:0000256" key="5">
    <source>
        <dbReference type="ARBA" id="ARBA00022679"/>
    </source>
</evidence>
<comment type="catalytic activity">
    <reaction evidence="1">
        <text>ATP + protein L-histidine = ADP + protein N-phospho-L-histidine.</text>
        <dbReference type="EC" id="2.7.13.3"/>
    </reaction>
</comment>
<comment type="caution">
    <text evidence="14">The sequence shown here is derived from an EMBL/GenBank/DDBJ whole genome shotgun (WGS) entry which is preliminary data.</text>
</comment>
<gene>
    <name evidence="14" type="ORF">HD841_004082</name>
</gene>
<dbReference type="InterPro" id="IPR003594">
    <property type="entry name" value="HATPase_dom"/>
</dbReference>
<keyword evidence="15" id="KW-1185">Reference proteome</keyword>
<evidence type="ECO:0000256" key="1">
    <source>
        <dbReference type="ARBA" id="ARBA00000085"/>
    </source>
</evidence>
<dbReference type="InterPro" id="IPR036890">
    <property type="entry name" value="HATPase_C_sf"/>
</dbReference>
<feature type="transmembrane region" description="Helical" evidence="11">
    <location>
        <begin position="150"/>
        <end position="172"/>
    </location>
</feature>
<dbReference type="SMART" id="SM00388">
    <property type="entry name" value="HisKA"/>
    <property type="match status" value="1"/>
</dbReference>
<dbReference type="CDD" id="cd00075">
    <property type="entry name" value="HATPase"/>
    <property type="match status" value="1"/>
</dbReference>
<dbReference type="PROSITE" id="PS50109">
    <property type="entry name" value="HIS_KIN"/>
    <property type="match status" value="1"/>
</dbReference>
<dbReference type="InterPro" id="IPR005467">
    <property type="entry name" value="His_kinase_dom"/>
</dbReference>
<evidence type="ECO:0000313" key="15">
    <source>
        <dbReference type="Proteomes" id="UP000517753"/>
    </source>
</evidence>
<evidence type="ECO:0000256" key="10">
    <source>
        <dbReference type="ARBA" id="ARBA00023136"/>
    </source>
</evidence>
<dbReference type="PRINTS" id="PR00344">
    <property type="entry name" value="BCTRLSENSOR"/>
</dbReference>
<evidence type="ECO:0000256" key="11">
    <source>
        <dbReference type="SAM" id="Phobius"/>
    </source>
</evidence>
<evidence type="ECO:0000259" key="13">
    <source>
        <dbReference type="PROSITE" id="PS50885"/>
    </source>
</evidence>
<name>A0A7Y9FRN7_9SPHN</name>
<protein>
    <recommendedName>
        <fullName evidence="3">histidine kinase</fullName>
        <ecNumber evidence="3">2.7.13.3</ecNumber>
    </recommendedName>
</protein>
<dbReference type="Gene3D" id="3.30.565.10">
    <property type="entry name" value="Histidine kinase-like ATPase, C-terminal domain"/>
    <property type="match status" value="1"/>
</dbReference>
<keyword evidence="10 11" id="KW-0472">Membrane</keyword>